<dbReference type="PANTHER" id="PTHR30483:SF6">
    <property type="entry name" value="PERIPLASMIC BINDING PROTEIN OF ABC TRANSPORTER FOR NATURAL AMINO ACIDS"/>
    <property type="match status" value="1"/>
</dbReference>
<keyword evidence="2" id="KW-0732">Signal</keyword>
<protein>
    <recommendedName>
        <fullName evidence="3">Leucine-binding protein domain-containing protein</fullName>
    </recommendedName>
</protein>
<reference evidence="4 5" key="1">
    <citation type="submission" date="2016-10" db="EMBL/GenBank/DDBJ databases">
        <title>Complete Genome Sequence of Peptococcaceae strain DCMF.</title>
        <authorList>
            <person name="Edwards R.J."/>
            <person name="Holland S.I."/>
            <person name="Deshpande N.P."/>
            <person name="Wong Y.K."/>
            <person name="Ertan H."/>
            <person name="Manefield M."/>
            <person name="Russell T.L."/>
            <person name="Lee M.J."/>
        </authorList>
    </citation>
    <scope>NUCLEOTIDE SEQUENCE [LARGE SCALE GENOMIC DNA]</scope>
    <source>
        <strain evidence="4 5">DCMF</strain>
    </source>
</reference>
<dbReference type="OrthoDB" id="9783240at2"/>
<dbReference type="AlphaFoldDB" id="A0A3G1KZT6"/>
<name>A0A3G1KZT6_FORW1</name>
<dbReference type="PROSITE" id="PS51257">
    <property type="entry name" value="PROKAR_LIPOPROTEIN"/>
    <property type="match status" value="1"/>
</dbReference>
<comment type="similarity">
    <text evidence="1">Belongs to the leucine-binding protein family.</text>
</comment>
<feature type="domain" description="Leucine-binding protein" evidence="3">
    <location>
        <begin position="37"/>
        <end position="352"/>
    </location>
</feature>
<dbReference type="Pfam" id="PF13458">
    <property type="entry name" value="Peripla_BP_6"/>
    <property type="match status" value="1"/>
</dbReference>
<evidence type="ECO:0000313" key="5">
    <source>
        <dbReference type="Proteomes" id="UP000323521"/>
    </source>
</evidence>
<dbReference type="SUPFAM" id="SSF53822">
    <property type="entry name" value="Periplasmic binding protein-like I"/>
    <property type="match status" value="1"/>
</dbReference>
<dbReference type="RefSeq" id="WP_148137281.1">
    <property type="nucleotide sequence ID" value="NZ_CP017634.1"/>
</dbReference>
<dbReference type="Gene3D" id="3.40.50.2300">
    <property type="match status" value="2"/>
</dbReference>
<dbReference type="Proteomes" id="UP000323521">
    <property type="component" value="Chromosome"/>
</dbReference>
<gene>
    <name evidence="4" type="ORF">DCMF_26855</name>
</gene>
<evidence type="ECO:0000256" key="2">
    <source>
        <dbReference type="ARBA" id="ARBA00022729"/>
    </source>
</evidence>
<dbReference type="InterPro" id="IPR028081">
    <property type="entry name" value="Leu-bd"/>
</dbReference>
<evidence type="ECO:0000256" key="1">
    <source>
        <dbReference type="ARBA" id="ARBA00010062"/>
    </source>
</evidence>
<evidence type="ECO:0000313" key="4">
    <source>
        <dbReference type="EMBL" id="ATW27894.1"/>
    </source>
</evidence>
<proteinExistence type="inferred from homology"/>
<dbReference type="PANTHER" id="PTHR30483">
    <property type="entry name" value="LEUCINE-SPECIFIC-BINDING PROTEIN"/>
    <property type="match status" value="1"/>
</dbReference>
<keyword evidence="5" id="KW-1185">Reference proteome</keyword>
<dbReference type="KEGG" id="fwa:DCMF_26855"/>
<accession>A0A3G1KZT6</accession>
<evidence type="ECO:0000259" key="3">
    <source>
        <dbReference type="Pfam" id="PF13458"/>
    </source>
</evidence>
<organism evidence="4 5">
    <name type="scientific">Formimonas warabiya</name>
    <dbReference type="NCBI Taxonomy" id="1761012"/>
    <lineage>
        <taxon>Bacteria</taxon>
        <taxon>Bacillati</taxon>
        <taxon>Bacillota</taxon>
        <taxon>Clostridia</taxon>
        <taxon>Eubacteriales</taxon>
        <taxon>Peptococcaceae</taxon>
        <taxon>Candidatus Formimonas</taxon>
    </lineage>
</organism>
<dbReference type="InterPro" id="IPR028082">
    <property type="entry name" value="Peripla_BP_I"/>
</dbReference>
<sequence>MKKSCNTLLFLGILLLAVSLLVTGCGSKEATAEKVLTIGIDLPLTGPCARSGEEFKNAVELAFNEIGNKIGDYTVKLVWINDQSDPQVATSAYEQAVQKDKIDVGLMGWNSSTSVALMEPVAKYQIPHFFSEGATDLVNEKWNSDEKYKYWMVKGWATPEKLSVAYIYAINEAIANKIWVPRNKKIFFLSEDTDWGRSFSSKLSELFKKEGWTVVGDEYVKPGDSDLLAVLTKVKNSDASLYGGTFYSVPSQTSLIKQSRELNIKAMLIVDALNSTSDWYKMVGDASDFVLDSAPMYRDTDIAKKFVADYKAKYGYEPSTTAGGLQYDYSRFFIKMANECLKENGKLDSATIYQYAAENLWTGKINFTDGVVMENYEFNADSIPDPVVDAGKFVFPVVQYTKGKMNVVWPSSQKVMDMQIPEYAK</sequence>
<dbReference type="EMBL" id="CP017634">
    <property type="protein sequence ID" value="ATW27894.1"/>
    <property type="molecule type" value="Genomic_DNA"/>
</dbReference>
<dbReference type="InterPro" id="IPR051010">
    <property type="entry name" value="BCAA_transport"/>
</dbReference>